<protein>
    <submittedName>
        <fullName evidence="2">Uncharacterized protein</fullName>
    </submittedName>
</protein>
<dbReference type="RefSeq" id="XP_033396604.1">
    <property type="nucleotide sequence ID" value="XM_033543241.1"/>
</dbReference>
<feature type="compositionally biased region" description="Basic and acidic residues" evidence="1">
    <location>
        <begin position="19"/>
        <end position="33"/>
    </location>
</feature>
<dbReference type="GeneID" id="54300738"/>
<reference evidence="2" key="1">
    <citation type="journal article" date="2020" name="Stud. Mycol.">
        <title>101 Dothideomycetes genomes: a test case for predicting lifestyles and emergence of pathogens.</title>
        <authorList>
            <person name="Haridas S."/>
            <person name="Albert R."/>
            <person name="Binder M."/>
            <person name="Bloem J."/>
            <person name="Labutti K."/>
            <person name="Salamov A."/>
            <person name="Andreopoulos B."/>
            <person name="Baker S."/>
            <person name="Barry K."/>
            <person name="Bills G."/>
            <person name="Bluhm B."/>
            <person name="Cannon C."/>
            <person name="Castanera R."/>
            <person name="Culley D."/>
            <person name="Daum C."/>
            <person name="Ezra D."/>
            <person name="Gonzalez J."/>
            <person name="Henrissat B."/>
            <person name="Kuo A."/>
            <person name="Liang C."/>
            <person name="Lipzen A."/>
            <person name="Lutzoni F."/>
            <person name="Magnuson J."/>
            <person name="Mondo S."/>
            <person name="Nolan M."/>
            <person name="Ohm R."/>
            <person name="Pangilinan J."/>
            <person name="Park H.-J."/>
            <person name="Ramirez L."/>
            <person name="Alfaro M."/>
            <person name="Sun H."/>
            <person name="Tritt A."/>
            <person name="Yoshinaga Y."/>
            <person name="Zwiers L.-H."/>
            <person name="Turgeon B."/>
            <person name="Goodwin S."/>
            <person name="Spatafora J."/>
            <person name="Crous P."/>
            <person name="Grigoriev I."/>
        </authorList>
    </citation>
    <scope>NUCLEOTIDE SEQUENCE</scope>
    <source>
        <strain evidence="2">CBS 121167</strain>
    </source>
</reference>
<evidence type="ECO:0000313" key="3">
    <source>
        <dbReference type="Proteomes" id="UP000799438"/>
    </source>
</evidence>
<accession>A0A6A6BEJ3</accession>
<dbReference type="EMBL" id="ML995488">
    <property type="protein sequence ID" value="KAF2140891.1"/>
    <property type="molecule type" value="Genomic_DNA"/>
</dbReference>
<feature type="region of interest" description="Disordered" evidence="1">
    <location>
        <begin position="86"/>
        <end position="106"/>
    </location>
</feature>
<feature type="region of interest" description="Disordered" evidence="1">
    <location>
        <begin position="1"/>
        <end position="36"/>
    </location>
</feature>
<gene>
    <name evidence="2" type="ORF">K452DRAFT_309354</name>
</gene>
<name>A0A6A6BEJ3_9PEZI</name>
<keyword evidence="3" id="KW-1185">Reference proteome</keyword>
<sequence>MGTRASTLAQSGRVARSYTTDRDPSIPLRRQDQRPSPSRRRRRCVCVCVCATLPDAAVEAGCSSTPVLSFPSLSLSSRRLIPWNQPPPPSSSWADVGGGASTGVQRTCPPPTISRYGVVSYLLYYVLHGPSERAADTTSQLIEIAQYGASTRSVRFASWRAPDATEEDPTTS</sequence>
<evidence type="ECO:0000313" key="2">
    <source>
        <dbReference type="EMBL" id="KAF2140891.1"/>
    </source>
</evidence>
<evidence type="ECO:0000256" key="1">
    <source>
        <dbReference type="SAM" id="MobiDB-lite"/>
    </source>
</evidence>
<dbReference type="AlphaFoldDB" id="A0A6A6BEJ3"/>
<organism evidence="2 3">
    <name type="scientific">Aplosporella prunicola CBS 121167</name>
    <dbReference type="NCBI Taxonomy" id="1176127"/>
    <lineage>
        <taxon>Eukaryota</taxon>
        <taxon>Fungi</taxon>
        <taxon>Dikarya</taxon>
        <taxon>Ascomycota</taxon>
        <taxon>Pezizomycotina</taxon>
        <taxon>Dothideomycetes</taxon>
        <taxon>Dothideomycetes incertae sedis</taxon>
        <taxon>Botryosphaeriales</taxon>
        <taxon>Aplosporellaceae</taxon>
        <taxon>Aplosporella</taxon>
    </lineage>
</organism>
<proteinExistence type="predicted"/>
<dbReference type="Proteomes" id="UP000799438">
    <property type="component" value="Unassembled WGS sequence"/>
</dbReference>
<feature type="compositionally biased region" description="Polar residues" evidence="1">
    <location>
        <begin position="1"/>
        <end position="10"/>
    </location>
</feature>